<keyword evidence="2" id="KW-1185">Reference proteome</keyword>
<dbReference type="Proteomes" id="UP000027037">
    <property type="component" value="Unassembled WGS sequence"/>
</dbReference>
<dbReference type="EMBL" id="AWFF01000028">
    <property type="protein sequence ID" value="KCZ55690.1"/>
    <property type="molecule type" value="Genomic_DNA"/>
</dbReference>
<dbReference type="InterPro" id="IPR036694">
    <property type="entry name" value="Dodecin-like_sf"/>
</dbReference>
<organism evidence="1 2">
    <name type="scientific">Hyphomonas beringensis</name>
    <dbReference type="NCBI Taxonomy" id="1280946"/>
    <lineage>
        <taxon>Bacteria</taxon>
        <taxon>Pseudomonadati</taxon>
        <taxon>Pseudomonadota</taxon>
        <taxon>Alphaproteobacteria</taxon>
        <taxon>Hyphomonadales</taxon>
        <taxon>Hyphomonadaceae</taxon>
        <taxon>Hyphomonas</taxon>
    </lineage>
</organism>
<evidence type="ECO:0000313" key="2">
    <source>
        <dbReference type="Proteomes" id="UP000027037"/>
    </source>
</evidence>
<dbReference type="STRING" id="1280946.HY29_11230"/>
<accession>A0A062UHX2</accession>
<comment type="caution">
    <text evidence="1">The sequence shown here is derived from an EMBL/GenBank/DDBJ whole genome shotgun (WGS) entry which is preliminary data.</text>
</comment>
<dbReference type="Gene3D" id="3.30.1660.10">
    <property type="entry name" value="Flavin-binding protein dodecin"/>
    <property type="match status" value="1"/>
</dbReference>
<dbReference type="Pfam" id="PF07311">
    <property type="entry name" value="Dodecin"/>
    <property type="match status" value="1"/>
</dbReference>
<reference evidence="1 2" key="1">
    <citation type="journal article" date="2014" name="Antonie Van Leeuwenhoek">
        <title>Hyphomonas beringensis sp. nov. and Hyphomonas chukchiensis sp. nov., isolated from surface seawater of the Bering Sea and Chukchi Sea.</title>
        <authorList>
            <person name="Li C."/>
            <person name="Lai Q."/>
            <person name="Li G."/>
            <person name="Dong C."/>
            <person name="Wang J."/>
            <person name="Liao Y."/>
            <person name="Shao Z."/>
        </authorList>
    </citation>
    <scope>NUCLEOTIDE SEQUENCE [LARGE SCALE GENOMIC DNA]</scope>
    <source>
        <strain evidence="1 2">25B14_1</strain>
    </source>
</reference>
<gene>
    <name evidence="1" type="ORF">HY29_11230</name>
</gene>
<sequence length="94" mass="10674">MASHQKERETQMAIMKSEQILAESSKSFEDAIQTAITRFDATVKGLASAYVNEMYTTIKNGKIEKYRVNLQMTFEVMPPKPADKASRKKATKKK</sequence>
<name>A0A062UHX2_9PROT</name>
<dbReference type="InterPro" id="IPR025543">
    <property type="entry name" value="Dodecin-like"/>
</dbReference>
<protein>
    <recommendedName>
        <fullName evidence="3">Dodecin domain-containing protein</fullName>
    </recommendedName>
</protein>
<dbReference type="AlphaFoldDB" id="A0A062UHX2"/>
<dbReference type="PATRIC" id="fig|1280946.3.peg.1040"/>
<dbReference type="eggNOG" id="COG3360">
    <property type="taxonomic scope" value="Bacteria"/>
</dbReference>
<dbReference type="SUPFAM" id="SSF89807">
    <property type="entry name" value="Dodecin-like"/>
    <property type="match status" value="1"/>
</dbReference>
<evidence type="ECO:0000313" key="1">
    <source>
        <dbReference type="EMBL" id="KCZ55690.1"/>
    </source>
</evidence>
<dbReference type="InterPro" id="IPR009923">
    <property type="entry name" value="Dodecin"/>
</dbReference>
<proteinExistence type="predicted"/>
<evidence type="ECO:0008006" key="3">
    <source>
        <dbReference type="Google" id="ProtNLM"/>
    </source>
</evidence>